<dbReference type="InterPro" id="IPR042252">
    <property type="entry name" value="MtfA_N"/>
</dbReference>
<dbReference type="InterPro" id="IPR010384">
    <property type="entry name" value="MtfA_fam"/>
</dbReference>
<dbReference type="Proteomes" id="UP000198951">
    <property type="component" value="Unassembled WGS sequence"/>
</dbReference>
<dbReference type="PANTHER" id="PTHR30164:SF2">
    <property type="entry name" value="PROTEIN MTFA"/>
    <property type="match status" value="1"/>
</dbReference>
<proteinExistence type="predicted"/>
<dbReference type="CDD" id="cd20170">
    <property type="entry name" value="Peptidase_M90-like"/>
    <property type="match status" value="1"/>
</dbReference>
<dbReference type="EMBL" id="FNRD01000001">
    <property type="protein sequence ID" value="SDZ94079.1"/>
    <property type="molecule type" value="Genomic_DNA"/>
</dbReference>
<evidence type="ECO:0000313" key="1">
    <source>
        <dbReference type="EMBL" id="SDZ94079.1"/>
    </source>
</evidence>
<dbReference type="Pfam" id="PF06167">
    <property type="entry name" value="Peptidase_M90"/>
    <property type="match status" value="1"/>
</dbReference>
<dbReference type="SUPFAM" id="SSF55486">
    <property type="entry name" value="Metalloproteases ('zincins'), catalytic domain"/>
    <property type="match status" value="1"/>
</dbReference>
<dbReference type="STRING" id="150146.SAMN05443667_101369"/>
<dbReference type="Gene3D" id="1.10.472.150">
    <property type="entry name" value="Glucose-regulated metallo-peptidase M90, N-terminal domain"/>
    <property type="match status" value="1"/>
</dbReference>
<dbReference type="AlphaFoldDB" id="A0A1H3X3U5"/>
<accession>A0A1H3X3U5</accession>
<gene>
    <name evidence="1" type="ORF">SAMN05443667_101369</name>
</gene>
<name>A0A1H3X3U5_9FLAO</name>
<dbReference type="OrthoDB" id="9786424at2"/>
<dbReference type="GO" id="GO:0005829">
    <property type="term" value="C:cytosol"/>
    <property type="evidence" value="ECO:0007669"/>
    <property type="project" value="TreeGrafter"/>
</dbReference>
<dbReference type="PANTHER" id="PTHR30164">
    <property type="entry name" value="MTFA PEPTIDASE"/>
    <property type="match status" value="1"/>
</dbReference>
<dbReference type="RefSeq" id="WP_091083882.1">
    <property type="nucleotide sequence ID" value="NZ_FNRD01000001.1"/>
</dbReference>
<organism evidence="1 2">
    <name type="scientific">Flavobacterium gillisiae</name>
    <dbReference type="NCBI Taxonomy" id="150146"/>
    <lineage>
        <taxon>Bacteria</taxon>
        <taxon>Pseudomonadati</taxon>
        <taxon>Bacteroidota</taxon>
        <taxon>Flavobacteriia</taxon>
        <taxon>Flavobacteriales</taxon>
        <taxon>Flavobacteriaceae</taxon>
        <taxon>Flavobacterium</taxon>
    </lineage>
</organism>
<sequence length="269" mass="32076">MITAIQFFLIVLLGISIAVIIVEPIYVFVFNKPFYIHWYPFRRKLSHIQRDILRKECAFYQSLSAKRKLFFEHRTATFIAKYRFFGKGNFVVTDQCKVLIAATYVMMTFGMRHYLIEIFNKIIIYPQHYLSTISNEYHKGEFNRGLKAVVFSWKDFQEGFLFDNDNLNLGIHEFSHALYFHGLKSRDQSAVVFSSTYVKIQEYLVQPNTLEQLVLSNYFRIYAYTNQVEFLAVILEHFFETPHIFKKEFPELYNNVRDMINFDEKDSIS</sequence>
<dbReference type="GO" id="GO:0004177">
    <property type="term" value="F:aminopeptidase activity"/>
    <property type="evidence" value="ECO:0007669"/>
    <property type="project" value="TreeGrafter"/>
</dbReference>
<evidence type="ECO:0000313" key="2">
    <source>
        <dbReference type="Proteomes" id="UP000198951"/>
    </source>
</evidence>
<reference evidence="2" key="1">
    <citation type="submission" date="2016-10" db="EMBL/GenBank/DDBJ databases">
        <authorList>
            <person name="Varghese N."/>
            <person name="Submissions S."/>
        </authorList>
    </citation>
    <scope>NUCLEOTIDE SEQUENCE [LARGE SCALE GENOMIC DNA]</scope>
    <source>
        <strain evidence="2">DSM 22376</strain>
    </source>
</reference>
<evidence type="ECO:0008006" key="3">
    <source>
        <dbReference type="Google" id="ProtNLM"/>
    </source>
</evidence>
<protein>
    <recommendedName>
        <fullName evidence="3">Zinc-dependent peptidase</fullName>
    </recommendedName>
</protein>
<keyword evidence="2" id="KW-1185">Reference proteome</keyword>